<feature type="repeat" description="WD" evidence="8">
    <location>
        <begin position="529"/>
        <end position="570"/>
    </location>
</feature>
<dbReference type="InterPro" id="IPR006594">
    <property type="entry name" value="LisH"/>
</dbReference>
<accession>A0A5J4YQB2</accession>
<dbReference type="Pfam" id="PF00400">
    <property type="entry name" value="WD40"/>
    <property type="match status" value="7"/>
</dbReference>
<sequence length="720" mass="78203">MAEFGEEQLSAVRNVFARASLSEYAGEPLDALMRVAAASTNAEPGGDVGGSISMAGRIPRMILGSGSQHLSSLEVGGSSPSHASWAEQLQKDTAISNEVLRMIVQYLQDEGYTAAAMTLQDEAQVKSKALGAQRLQLRRIKKAILDGDWGEVEKICSKAAFRNLKSFQYAVCRQQFLELIDAQEHQKAFALLNKRLKPLEAYSLRSGEFAELCYLLTCKSVADVPSFSEWSGVARGREMLVSQFATMLEFEVSDPTNPMELPAHRLVTLLQQAVAYQVAHARYHPRIMPRITTLLQDFHCFVVPNAPRAVFAGHKSNVKSVTFVGHAGDLLATGSSDATIMLWDIRTVGTTKSPLGVLTGHTARVWDIASTRNGSMLLSGSGDGKIALWSIGFRGDRWFPAGHGNDESFGSSGRPSSTSGVGSDVAARNSTHGSVFPSKGSEYVSSSVAGRSGDADANHYVDTGTAYEKDAQAGSGSTYSWSQLRTFEGHSGDVYSVNFHPREKHLVSAGYDRAVRLYDIETGTAVKSFHGHFSSVSRAIFNPHGNLIITGSKDCTIRFWDILSGTCIKTISSHLGEVTSIESNASGSMLLSSSKDNSNRLWDLRMQKPVRRFKGHQNTSKNFIRTTFGPDEQLIFGGSEDSKVYAWDRETGYVVQRLSHAGGPVYFTQWNANQSLLASCGHDGTARTWFYDAAAAATQGQPEQRTGGLSEPAESILRSC</sequence>
<evidence type="ECO:0000259" key="10">
    <source>
        <dbReference type="PROSITE" id="PS50897"/>
    </source>
</evidence>
<gene>
    <name evidence="11" type="ORF">FVE85_4776</name>
</gene>
<dbReference type="OMA" id="EYRGWTA"/>
<comment type="caution">
    <text evidence="11">The sequence shown here is derived from an EMBL/GenBank/DDBJ whole genome shotgun (WGS) entry which is preliminary data.</text>
</comment>
<feature type="repeat" description="WD" evidence="8">
    <location>
        <begin position="487"/>
        <end position="528"/>
    </location>
</feature>
<dbReference type="AlphaFoldDB" id="A0A5J4YQB2"/>
<dbReference type="PROSITE" id="PS00678">
    <property type="entry name" value="WD_REPEATS_1"/>
    <property type="match status" value="2"/>
</dbReference>
<dbReference type="Pfam" id="PF21889">
    <property type="entry name" value="TPR1-like_2nd"/>
    <property type="match status" value="1"/>
</dbReference>
<dbReference type="SUPFAM" id="SSF50978">
    <property type="entry name" value="WD40 repeat-like"/>
    <property type="match status" value="1"/>
</dbReference>
<dbReference type="SMART" id="SM00320">
    <property type="entry name" value="WD40"/>
    <property type="match status" value="7"/>
</dbReference>
<name>A0A5J4YQB2_PORPP</name>
<dbReference type="SMART" id="SM00667">
    <property type="entry name" value="LisH"/>
    <property type="match status" value="1"/>
</dbReference>
<feature type="repeat" description="WD" evidence="8">
    <location>
        <begin position="571"/>
        <end position="612"/>
    </location>
</feature>
<dbReference type="InterPro" id="IPR001680">
    <property type="entry name" value="WD40_rpt"/>
</dbReference>
<evidence type="ECO:0000256" key="4">
    <source>
        <dbReference type="ARBA" id="ARBA00022737"/>
    </source>
</evidence>
<feature type="domain" description="CTLH" evidence="10">
    <location>
        <begin position="133"/>
        <end position="187"/>
    </location>
</feature>
<dbReference type="InterPro" id="IPR019775">
    <property type="entry name" value="WD40_repeat_CS"/>
</dbReference>
<keyword evidence="5" id="KW-0508">mRNA splicing</keyword>
<keyword evidence="3" id="KW-0507">mRNA processing</keyword>
<reference evidence="12" key="1">
    <citation type="journal article" date="2019" name="Nat. Commun.">
        <title>Expansion of phycobilisome linker gene families in mesophilic red algae.</title>
        <authorList>
            <person name="Lee J."/>
            <person name="Kim D."/>
            <person name="Bhattacharya D."/>
            <person name="Yoon H.S."/>
        </authorList>
    </citation>
    <scope>NUCLEOTIDE SEQUENCE [LARGE SCALE GENOMIC DNA]</scope>
    <source>
        <strain evidence="12">CCMP 1328</strain>
    </source>
</reference>
<dbReference type="PROSITE" id="PS50897">
    <property type="entry name" value="CTLH"/>
    <property type="match status" value="1"/>
</dbReference>
<dbReference type="PROSITE" id="PS50082">
    <property type="entry name" value="WD_REPEATS_2"/>
    <property type="match status" value="6"/>
</dbReference>
<feature type="repeat" description="WD" evidence="8">
    <location>
        <begin position="311"/>
        <end position="353"/>
    </location>
</feature>
<dbReference type="Proteomes" id="UP000324585">
    <property type="component" value="Unassembled WGS sequence"/>
</dbReference>
<evidence type="ECO:0000256" key="9">
    <source>
        <dbReference type="SAM" id="MobiDB-lite"/>
    </source>
</evidence>
<dbReference type="EMBL" id="VRMN01000006">
    <property type="protein sequence ID" value="KAA8493639.1"/>
    <property type="molecule type" value="Genomic_DNA"/>
</dbReference>
<evidence type="ECO:0000256" key="2">
    <source>
        <dbReference type="ARBA" id="ARBA00022574"/>
    </source>
</evidence>
<feature type="repeat" description="WD" evidence="8">
    <location>
        <begin position="628"/>
        <end position="657"/>
    </location>
</feature>
<dbReference type="Gene3D" id="2.130.10.10">
    <property type="entry name" value="YVTN repeat-like/Quinoprotein amine dehydrogenase"/>
    <property type="match status" value="3"/>
</dbReference>
<evidence type="ECO:0000256" key="1">
    <source>
        <dbReference type="ARBA" id="ARBA00004324"/>
    </source>
</evidence>
<dbReference type="GO" id="GO:0000398">
    <property type="term" value="P:mRNA splicing, via spliceosome"/>
    <property type="evidence" value="ECO:0007669"/>
    <property type="project" value="InterPro"/>
</dbReference>
<evidence type="ECO:0000256" key="6">
    <source>
        <dbReference type="ARBA" id="ARBA00025801"/>
    </source>
</evidence>
<proteinExistence type="inferred from homology"/>
<dbReference type="PROSITE" id="PS50896">
    <property type="entry name" value="LISH"/>
    <property type="match status" value="1"/>
</dbReference>
<evidence type="ECO:0000313" key="12">
    <source>
        <dbReference type="Proteomes" id="UP000324585"/>
    </source>
</evidence>
<comment type="subcellular location">
    <subcellularLocation>
        <location evidence="1">Nucleus speckle</location>
    </subcellularLocation>
</comment>
<dbReference type="InterPro" id="IPR015943">
    <property type="entry name" value="WD40/YVTN_repeat-like_dom_sf"/>
</dbReference>
<dbReference type="PANTHER" id="PTHR22848">
    <property type="entry name" value="WD40 REPEAT PROTEIN"/>
    <property type="match status" value="1"/>
</dbReference>
<dbReference type="OrthoDB" id="674604at2759"/>
<evidence type="ECO:0000313" key="11">
    <source>
        <dbReference type="EMBL" id="KAA8493639.1"/>
    </source>
</evidence>
<dbReference type="InterPro" id="IPR006595">
    <property type="entry name" value="CTLH_C"/>
</dbReference>
<comment type="similarity">
    <text evidence="6">Belongs to the WD repeat SMU1 family.</text>
</comment>
<dbReference type="InterPro" id="IPR036322">
    <property type="entry name" value="WD40_repeat_dom_sf"/>
</dbReference>
<feature type="region of interest" description="Disordered" evidence="9">
    <location>
        <begin position="700"/>
        <end position="720"/>
    </location>
</feature>
<dbReference type="GO" id="GO:0016607">
    <property type="term" value="C:nuclear speck"/>
    <property type="evidence" value="ECO:0007669"/>
    <property type="project" value="UniProtKB-SubCell"/>
</dbReference>
<dbReference type="InterPro" id="IPR045184">
    <property type="entry name" value="SMU1"/>
</dbReference>
<feature type="compositionally biased region" description="Low complexity" evidence="9">
    <location>
        <begin position="408"/>
        <end position="423"/>
    </location>
</feature>
<evidence type="ECO:0000256" key="7">
    <source>
        <dbReference type="ARBA" id="ARBA00026184"/>
    </source>
</evidence>
<evidence type="ECO:0000256" key="3">
    <source>
        <dbReference type="ARBA" id="ARBA00022664"/>
    </source>
</evidence>
<keyword evidence="2 8" id="KW-0853">WD repeat</keyword>
<dbReference type="PRINTS" id="PR00320">
    <property type="entry name" value="GPROTEINBRPT"/>
</dbReference>
<feature type="repeat" description="WD" evidence="8">
    <location>
        <begin position="358"/>
        <end position="391"/>
    </location>
</feature>
<evidence type="ECO:0000256" key="5">
    <source>
        <dbReference type="ARBA" id="ARBA00023187"/>
    </source>
</evidence>
<organism evidence="11 12">
    <name type="scientific">Porphyridium purpureum</name>
    <name type="common">Red alga</name>
    <name type="synonym">Porphyridium cruentum</name>
    <dbReference type="NCBI Taxonomy" id="35688"/>
    <lineage>
        <taxon>Eukaryota</taxon>
        <taxon>Rhodophyta</taxon>
        <taxon>Bangiophyceae</taxon>
        <taxon>Porphyridiales</taxon>
        <taxon>Porphyridiaceae</taxon>
        <taxon>Porphyridium</taxon>
    </lineage>
</organism>
<protein>
    <recommendedName>
        <fullName evidence="7">WD40 repeat-containing protein SMU1</fullName>
    </recommendedName>
</protein>
<keyword evidence="12" id="KW-1185">Reference proteome</keyword>
<dbReference type="CDD" id="cd00200">
    <property type="entry name" value="WD40"/>
    <property type="match status" value="1"/>
</dbReference>
<feature type="region of interest" description="Disordered" evidence="9">
    <location>
        <begin position="404"/>
        <end position="441"/>
    </location>
</feature>
<dbReference type="PROSITE" id="PS50294">
    <property type="entry name" value="WD_REPEATS_REGION"/>
    <property type="match status" value="5"/>
</dbReference>
<evidence type="ECO:0000256" key="8">
    <source>
        <dbReference type="PROSITE-ProRule" id="PRU00221"/>
    </source>
</evidence>
<dbReference type="InterPro" id="IPR020472">
    <property type="entry name" value="WD40_PAC1"/>
</dbReference>
<dbReference type="SMART" id="SM00668">
    <property type="entry name" value="CTLH"/>
    <property type="match status" value="1"/>
</dbReference>
<keyword evidence="4" id="KW-0677">Repeat</keyword>
<dbReference type="InterPro" id="IPR054080">
    <property type="entry name" value="TPR1-like_2nd"/>
</dbReference>